<dbReference type="RefSeq" id="WP_191270350.1">
    <property type="nucleotide sequence ID" value="NZ_BNDS01000003.1"/>
</dbReference>
<dbReference type="CDD" id="cd06533">
    <property type="entry name" value="Glyco_transf_WecG_TagA"/>
    <property type="match status" value="1"/>
</dbReference>
<accession>A0ABQ3N049</accession>
<proteinExistence type="inferred from homology"/>
<dbReference type="NCBIfam" id="TIGR00696">
    <property type="entry name" value="wecG_tagA_cpsF"/>
    <property type="match status" value="1"/>
</dbReference>
<comment type="pathway">
    <text evidence="5">Cell wall biogenesis; teichoic acid biosynthesis.</text>
</comment>
<comment type="catalytic activity">
    <reaction evidence="5">
        <text>UDP-N-acetyl-alpha-D-mannosamine + N-acetyl-alpha-D-glucosaminyl-di-trans,octa-cis-undecaprenyl diphosphate = N-acetyl-beta-D-mannosaminyl-(1-&gt;4)-N-acetyl-alpha-D-glucosaminyl di-trans,octa-cis-undecaprenyl diphosphate + UDP + H(+)</text>
        <dbReference type="Rhea" id="RHEA:16053"/>
        <dbReference type="ChEBI" id="CHEBI:15378"/>
        <dbReference type="ChEBI" id="CHEBI:58223"/>
        <dbReference type="ChEBI" id="CHEBI:62959"/>
        <dbReference type="ChEBI" id="CHEBI:68623"/>
        <dbReference type="ChEBI" id="CHEBI:132210"/>
        <dbReference type="EC" id="2.4.1.187"/>
    </reaction>
</comment>
<comment type="function">
    <text evidence="5">Catalyzes the conversion of GlcNAc-PP-undecaprenol into ManNAc-GlcNAc-PP-undecaprenol, the first committed lipid intermediate in the de novo synthesis of teichoic acid.</text>
</comment>
<keyword evidence="1 5" id="KW-0328">Glycosyltransferase</keyword>
<reference evidence="6 7" key="1">
    <citation type="journal article" date="2022" name="Int. J. Syst. Evol. Microbiol.">
        <title>Neobacillus kokaensis sp. nov., isolated from soil.</title>
        <authorList>
            <person name="Yuki K."/>
            <person name="Matsubara H."/>
            <person name="Yamaguchi S."/>
        </authorList>
    </citation>
    <scope>NUCLEOTIDE SEQUENCE [LARGE SCALE GENOMIC DNA]</scope>
    <source>
        <strain evidence="6 7">LOB 377</strain>
    </source>
</reference>
<dbReference type="EMBL" id="BNDS01000003">
    <property type="protein sequence ID" value="GHH97461.1"/>
    <property type="molecule type" value="Genomic_DNA"/>
</dbReference>
<evidence type="ECO:0000256" key="4">
    <source>
        <dbReference type="ARBA" id="ARBA00023316"/>
    </source>
</evidence>
<dbReference type="HAMAP" id="MF_02070">
    <property type="entry name" value="TagA_TarA"/>
    <property type="match status" value="1"/>
</dbReference>
<evidence type="ECO:0000313" key="6">
    <source>
        <dbReference type="EMBL" id="GHH97461.1"/>
    </source>
</evidence>
<evidence type="ECO:0000256" key="5">
    <source>
        <dbReference type="HAMAP-Rule" id="MF_02070"/>
    </source>
</evidence>
<dbReference type="InterPro" id="IPR004629">
    <property type="entry name" value="WecG_TagA_CpsF"/>
</dbReference>
<keyword evidence="3 5" id="KW-0777">Teichoic acid biosynthesis</keyword>
<keyword evidence="2 5" id="KW-0808">Transferase</keyword>
<evidence type="ECO:0000256" key="3">
    <source>
        <dbReference type="ARBA" id="ARBA00022944"/>
    </source>
</evidence>
<evidence type="ECO:0000256" key="2">
    <source>
        <dbReference type="ARBA" id="ARBA00022679"/>
    </source>
</evidence>
<gene>
    <name evidence="6" type="primary">tagA</name>
    <name evidence="6" type="ORF">AM1BK_10040</name>
</gene>
<keyword evidence="7" id="KW-1185">Reference proteome</keyword>
<dbReference type="PANTHER" id="PTHR34136:SF1">
    <property type="entry name" value="UDP-N-ACETYL-D-MANNOSAMINURONIC ACID TRANSFERASE"/>
    <property type="match status" value="1"/>
</dbReference>
<evidence type="ECO:0000313" key="7">
    <source>
        <dbReference type="Proteomes" id="UP000637074"/>
    </source>
</evidence>
<evidence type="ECO:0000256" key="1">
    <source>
        <dbReference type="ARBA" id="ARBA00022676"/>
    </source>
</evidence>
<keyword evidence="4 5" id="KW-0961">Cell wall biogenesis/degradation</keyword>
<dbReference type="PANTHER" id="PTHR34136">
    <property type="match status" value="1"/>
</dbReference>
<name>A0ABQ3N049_9BACI</name>
<sequence>MKNTVNVLGIEFINKNFNEVIEILKNNIQSNKKSFVVTANPEIAMFAYEHPDYNAIVQLADMVVPDGIGIVMASKILNTPIQERVAGFDLTVRLLELGNEHKWRIYLLGGKEETNKKAVANIASRYPQLQIVGSHHGYFDWKEGIVTEEIQAAKPDIVFVALGYPRQEEWIVENLPRFSKGLFMGVGGSIDVLAGEVKRAPQFFRRLNLEWFYRLLKQPTRWRRMLALPQFLVQIFKIKLSDKTN</sequence>
<protein>
    <recommendedName>
        <fullName evidence="5">N-acetylglucosaminyldiphosphoundecaprenol N-acetyl-beta-D-mannosaminyltransferase</fullName>
        <ecNumber evidence="5">2.4.1.187</ecNumber>
    </recommendedName>
    <alternativeName>
        <fullName evidence="5">N-acetylmannosaminyltransferase</fullName>
    </alternativeName>
    <alternativeName>
        <fullName evidence="5">UDP-N-acetylmannosamine transferase</fullName>
    </alternativeName>
    <alternativeName>
        <fullName evidence="5">UDP-N-acetylmannosamine:N-acetylglucosaminyl pyrophosphorylundecaprenol N-acetylmannosaminyltransferase</fullName>
    </alternativeName>
</protein>
<comment type="caution">
    <text evidence="6">The sequence shown here is derived from an EMBL/GenBank/DDBJ whole genome shotgun (WGS) entry which is preliminary data.</text>
</comment>
<dbReference type="EC" id="2.4.1.187" evidence="5"/>
<dbReference type="InterPro" id="IPR034714">
    <property type="entry name" value="TagA_TarA"/>
</dbReference>
<comment type="similarity">
    <text evidence="5">Belongs to the glycosyltransferase 26 family. TagA/TarA subfamily.</text>
</comment>
<organism evidence="6 7">
    <name type="scientific">Neobacillus kokaensis</name>
    <dbReference type="NCBI Taxonomy" id="2759023"/>
    <lineage>
        <taxon>Bacteria</taxon>
        <taxon>Bacillati</taxon>
        <taxon>Bacillota</taxon>
        <taxon>Bacilli</taxon>
        <taxon>Bacillales</taxon>
        <taxon>Bacillaceae</taxon>
        <taxon>Neobacillus</taxon>
    </lineage>
</organism>
<dbReference type="Proteomes" id="UP000637074">
    <property type="component" value="Unassembled WGS sequence"/>
</dbReference>
<dbReference type="Pfam" id="PF03808">
    <property type="entry name" value="Glyco_tran_WecG"/>
    <property type="match status" value="1"/>
</dbReference>